<keyword evidence="7" id="KW-0732">Signal</keyword>
<dbReference type="PROSITE" id="PS51007">
    <property type="entry name" value="CYTC"/>
    <property type="match status" value="1"/>
</dbReference>
<dbReference type="GO" id="GO:0009055">
    <property type="term" value="F:electron transfer activity"/>
    <property type="evidence" value="ECO:0007669"/>
    <property type="project" value="InterPro"/>
</dbReference>
<sequence>MYKATLARPLTLALALALAACGSDPEPPVEQIVVREPGTPVAATPDSAAADPSAAGKAAFAACAACHSVELGGASGVGPNLAGVVGRKAGTLAGFAYSDAMKGSGITWSEEELDAFLANPAAKVPGTSMAAGAVSDEARRAAIIAYLAGITG</sequence>
<dbReference type="SUPFAM" id="SSF46626">
    <property type="entry name" value="Cytochrome c"/>
    <property type="match status" value="1"/>
</dbReference>
<keyword evidence="5 6" id="KW-0408">Iron</keyword>
<feature type="signal peptide" evidence="7">
    <location>
        <begin position="1"/>
        <end position="19"/>
    </location>
</feature>
<evidence type="ECO:0000256" key="4">
    <source>
        <dbReference type="ARBA" id="ARBA00022982"/>
    </source>
</evidence>
<dbReference type="PANTHER" id="PTHR11961">
    <property type="entry name" value="CYTOCHROME C"/>
    <property type="match status" value="1"/>
</dbReference>
<dbReference type="InterPro" id="IPR002327">
    <property type="entry name" value="Cyt_c_1A/1B"/>
</dbReference>
<keyword evidence="10" id="KW-1185">Reference proteome</keyword>
<evidence type="ECO:0000313" key="10">
    <source>
        <dbReference type="Proteomes" id="UP000504693"/>
    </source>
</evidence>
<name>A0A7D3XXC2_9SPHN</name>
<feature type="domain" description="Cytochrome c" evidence="8">
    <location>
        <begin position="51"/>
        <end position="151"/>
    </location>
</feature>
<protein>
    <submittedName>
        <fullName evidence="9">C-type cytochrome</fullName>
    </submittedName>
</protein>
<dbReference type="InterPro" id="IPR036909">
    <property type="entry name" value="Cyt_c-like_dom_sf"/>
</dbReference>
<evidence type="ECO:0000256" key="7">
    <source>
        <dbReference type="SAM" id="SignalP"/>
    </source>
</evidence>
<accession>A0A7D3XXC2</accession>
<dbReference type="RefSeq" id="WP_173215697.1">
    <property type="nucleotide sequence ID" value="NZ_CP053921.1"/>
</dbReference>
<reference evidence="9 10" key="1">
    <citation type="submission" date="2020-05" db="EMBL/GenBank/DDBJ databases">
        <title>Erythrobacter mangrovi sp. nov., isolated from rhizosphere soil of mangrove plant (Kandelia candel).</title>
        <authorList>
            <person name="Ye Y.H."/>
        </authorList>
    </citation>
    <scope>NUCLEOTIDE SEQUENCE [LARGE SCALE GENOMIC DNA]</scope>
    <source>
        <strain evidence="9 10">EB310</strain>
    </source>
</reference>
<dbReference type="KEGG" id="emv:HQR01_14255"/>
<evidence type="ECO:0000256" key="5">
    <source>
        <dbReference type="ARBA" id="ARBA00023004"/>
    </source>
</evidence>
<dbReference type="Gene3D" id="1.10.760.10">
    <property type="entry name" value="Cytochrome c-like domain"/>
    <property type="match status" value="1"/>
</dbReference>
<dbReference type="PROSITE" id="PS51257">
    <property type="entry name" value="PROKAR_LIPOPROTEIN"/>
    <property type="match status" value="1"/>
</dbReference>
<dbReference type="GO" id="GO:0020037">
    <property type="term" value="F:heme binding"/>
    <property type="evidence" value="ECO:0007669"/>
    <property type="project" value="InterPro"/>
</dbReference>
<evidence type="ECO:0000256" key="1">
    <source>
        <dbReference type="ARBA" id="ARBA00022448"/>
    </source>
</evidence>
<dbReference type="Pfam" id="PF00034">
    <property type="entry name" value="Cytochrom_C"/>
    <property type="match status" value="1"/>
</dbReference>
<keyword evidence="1" id="KW-0813">Transport</keyword>
<evidence type="ECO:0000313" key="9">
    <source>
        <dbReference type="EMBL" id="QKG72436.1"/>
    </source>
</evidence>
<keyword evidence="4" id="KW-0249">Electron transport</keyword>
<evidence type="ECO:0000256" key="3">
    <source>
        <dbReference type="ARBA" id="ARBA00022723"/>
    </source>
</evidence>
<feature type="chain" id="PRO_5028883330" evidence="7">
    <location>
        <begin position="20"/>
        <end position="152"/>
    </location>
</feature>
<keyword evidence="3 6" id="KW-0479">Metal-binding</keyword>
<dbReference type="InterPro" id="IPR009056">
    <property type="entry name" value="Cyt_c-like_dom"/>
</dbReference>
<proteinExistence type="predicted"/>
<dbReference type="PRINTS" id="PR00604">
    <property type="entry name" value="CYTCHRMECIAB"/>
</dbReference>
<gene>
    <name evidence="9" type="ORF">HQR01_14255</name>
</gene>
<evidence type="ECO:0000256" key="6">
    <source>
        <dbReference type="PROSITE-ProRule" id="PRU00433"/>
    </source>
</evidence>
<evidence type="ECO:0000259" key="8">
    <source>
        <dbReference type="PROSITE" id="PS51007"/>
    </source>
</evidence>
<dbReference type="AlphaFoldDB" id="A0A7D3XXC2"/>
<dbReference type="Proteomes" id="UP000504693">
    <property type="component" value="Chromosome"/>
</dbReference>
<evidence type="ECO:0000256" key="2">
    <source>
        <dbReference type="ARBA" id="ARBA00022617"/>
    </source>
</evidence>
<dbReference type="EMBL" id="CP053921">
    <property type="protein sequence ID" value="QKG72436.1"/>
    <property type="molecule type" value="Genomic_DNA"/>
</dbReference>
<keyword evidence="2 6" id="KW-0349">Heme</keyword>
<organism evidence="9 10">
    <name type="scientific">Erythrobacter mangrovi</name>
    <dbReference type="NCBI Taxonomy" id="2739433"/>
    <lineage>
        <taxon>Bacteria</taxon>
        <taxon>Pseudomonadati</taxon>
        <taxon>Pseudomonadota</taxon>
        <taxon>Alphaproteobacteria</taxon>
        <taxon>Sphingomonadales</taxon>
        <taxon>Erythrobacteraceae</taxon>
        <taxon>Erythrobacter/Porphyrobacter group</taxon>
        <taxon>Erythrobacter</taxon>
    </lineage>
</organism>
<dbReference type="GO" id="GO:0046872">
    <property type="term" value="F:metal ion binding"/>
    <property type="evidence" value="ECO:0007669"/>
    <property type="project" value="UniProtKB-KW"/>
</dbReference>